<sequence>MKTMLPLGSIVLLERGEEKLMIIGRKPIVENINHENVYLDYMACRYPVGMAEDEVYFFNDEDIEEVIFTGYAEAEEAQLLHFIKDWEQLTPLKKGRVNDEFLIE</sequence>
<dbReference type="Proteomes" id="UP000570010">
    <property type="component" value="Unassembled WGS sequence"/>
</dbReference>
<reference evidence="2 3" key="1">
    <citation type="submission" date="2020-02" db="EMBL/GenBank/DDBJ databases">
        <title>Bacillus aquiflavi sp. nov., isolated from yellow water of strong flavor Chinese baijiu in Yibin region of China.</title>
        <authorList>
            <person name="Xie J."/>
        </authorList>
    </citation>
    <scope>NUCLEOTIDE SEQUENCE [LARGE SCALE GENOMIC DNA]</scope>
    <source>
        <strain evidence="2 3">3H-10</strain>
    </source>
</reference>
<reference evidence="1 4" key="2">
    <citation type="submission" date="2020-07" db="EMBL/GenBank/DDBJ databases">
        <authorList>
            <person name="Feng H."/>
        </authorList>
    </citation>
    <scope>NUCLEOTIDE SEQUENCE [LARGE SCALE GENOMIC DNA]</scope>
    <source>
        <strain evidence="1">S-12</strain>
        <strain evidence="4">s-12</strain>
    </source>
</reference>
<evidence type="ECO:0000313" key="2">
    <source>
        <dbReference type="EMBL" id="NEY82812.1"/>
    </source>
</evidence>
<dbReference type="InterPro" id="IPR025233">
    <property type="entry name" value="DUF4176"/>
</dbReference>
<evidence type="ECO:0000313" key="1">
    <source>
        <dbReference type="EMBL" id="MBA4538448.1"/>
    </source>
</evidence>
<proteinExistence type="predicted"/>
<dbReference type="AlphaFoldDB" id="A0A6B3W0U7"/>
<gene>
    <name evidence="2" type="ORF">G4D64_15185</name>
    <name evidence="1" type="ORF">H1Z61_15235</name>
</gene>
<protein>
    <submittedName>
        <fullName evidence="2">DUF4176 domain-containing protein</fullName>
    </submittedName>
</protein>
<dbReference type="Pfam" id="PF13780">
    <property type="entry name" value="DUF4176"/>
    <property type="match status" value="1"/>
</dbReference>
<evidence type="ECO:0000313" key="3">
    <source>
        <dbReference type="Proteomes" id="UP000472971"/>
    </source>
</evidence>
<dbReference type="EMBL" id="JAAIWN010000047">
    <property type="protein sequence ID" value="NEY82812.1"/>
    <property type="molecule type" value="Genomic_DNA"/>
</dbReference>
<evidence type="ECO:0000313" key="4">
    <source>
        <dbReference type="Proteomes" id="UP000570010"/>
    </source>
</evidence>
<organism evidence="2 3">
    <name type="scientific">Bacillus aquiflavi</name>
    <dbReference type="NCBI Taxonomy" id="2672567"/>
    <lineage>
        <taxon>Bacteria</taxon>
        <taxon>Bacillati</taxon>
        <taxon>Bacillota</taxon>
        <taxon>Bacilli</taxon>
        <taxon>Bacillales</taxon>
        <taxon>Bacillaceae</taxon>
        <taxon>Bacillus</taxon>
    </lineage>
</organism>
<accession>A0A6B3W0U7</accession>
<keyword evidence="3" id="KW-1185">Reference proteome</keyword>
<comment type="caution">
    <text evidence="2">The sequence shown here is derived from an EMBL/GenBank/DDBJ whole genome shotgun (WGS) entry which is preliminary data.</text>
</comment>
<dbReference type="EMBL" id="JACEIO010000045">
    <property type="protein sequence ID" value="MBA4538448.1"/>
    <property type="molecule type" value="Genomic_DNA"/>
</dbReference>
<dbReference type="Proteomes" id="UP000472971">
    <property type="component" value="Unassembled WGS sequence"/>
</dbReference>
<name>A0A6B3W0U7_9BACI</name>